<dbReference type="AlphaFoldDB" id="A0A834L5D9"/>
<evidence type="ECO:0000313" key="2">
    <source>
        <dbReference type="Proteomes" id="UP000626092"/>
    </source>
</evidence>
<comment type="caution">
    <text evidence="1">The sequence shown here is derived from an EMBL/GenBank/DDBJ whole genome shotgun (WGS) entry which is preliminary data.</text>
</comment>
<dbReference type="PANTHER" id="PTHR31344:SF15">
    <property type="entry name" value="EEIG1_EHBP1 PROTEIN AMINO-TERMINAL DOMAIN PROTEIN"/>
    <property type="match status" value="1"/>
</dbReference>
<sequence>MFNAILRESDELATDPVSDQISDAKVLPIPAGKASFGAGAQLKNAIGNWSRWLPNLFGIEDDDSIENMNKNEKYNIEVERKLERRSRLYLFRGH</sequence>
<dbReference type="OrthoDB" id="20172at2759"/>
<dbReference type="Proteomes" id="UP000626092">
    <property type="component" value="Unassembled WGS sequence"/>
</dbReference>
<evidence type="ECO:0000313" key="1">
    <source>
        <dbReference type="EMBL" id="KAF7115342.1"/>
    </source>
</evidence>
<dbReference type="InterPro" id="IPR021827">
    <property type="entry name" value="Nup186/Nup192/Nup205"/>
</dbReference>
<gene>
    <name evidence="1" type="ORF">RHSIM_RhsimUnG0058800</name>
</gene>
<dbReference type="GO" id="GO:0005643">
    <property type="term" value="C:nuclear pore"/>
    <property type="evidence" value="ECO:0007669"/>
    <property type="project" value="InterPro"/>
</dbReference>
<name>A0A834L5D9_RHOSS</name>
<reference evidence="1" key="1">
    <citation type="submission" date="2019-11" db="EMBL/GenBank/DDBJ databases">
        <authorList>
            <person name="Liu Y."/>
            <person name="Hou J."/>
            <person name="Li T.-Q."/>
            <person name="Guan C.-H."/>
            <person name="Wu X."/>
            <person name="Wu H.-Z."/>
            <person name="Ling F."/>
            <person name="Zhang R."/>
            <person name="Shi X.-G."/>
            <person name="Ren J.-P."/>
            <person name="Chen E.-F."/>
            <person name="Sun J.-M."/>
        </authorList>
    </citation>
    <scope>NUCLEOTIDE SEQUENCE</scope>
    <source>
        <strain evidence="1">Adult_tree_wgs_1</strain>
        <tissue evidence="1">Leaves</tissue>
    </source>
</reference>
<keyword evidence="2" id="KW-1185">Reference proteome</keyword>
<dbReference type="EMBL" id="WJXA01000151">
    <property type="protein sequence ID" value="KAF7115342.1"/>
    <property type="molecule type" value="Genomic_DNA"/>
</dbReference>
<accession>A0A834L5D9</accession>
<proteinExistence type="predicted"/>
<dbReference type="PANTHER" id="PTHR31344">
    <property type="entry name" value="NUCLEAR PORE COMPLEX PROTEIN NUP205"/>
    <property type="match status" value="1"/>
</dbReference>
<protein>
    <submittedName>
        <fullName evidence="1">Uncharacterized protein</fullName>
    </submittedName>
</protein>
<organism evidence="1 2">
    <name type="scientific">Rhododendron simsii</name>
    <name type="common">Sims's rhododendron</name>
    <dbReference type="NCBI Taxonomy" id="118357"/>
    <lineage>
        <taxon>Eukaryota</taxon>
        <taxon>Viridiplantae</taxon>
        <taxon>Streptophyta</taxon>
        <taxon>Embryophyta</taxon>
        <taxon>Tracheophyta</taxon>
        <taxon>Spermatophyta</taxon>
        <taxon>Magnoliopsida</taxon>
        <taxon>eudicotyledons</taxon>
        <taxon>Gunneridae</taxon>
        <taxon>Pentapetalae</taxon>
        <taxon>asterids</taxon>
        <taxon>Ericales</taxon>
        <taxon>Ericaceae</taxon>
        <taxon>Ericoideae</taxon>
        <taxon>Rhodoreae</taxon>
        <taxon>Rhododendron</taxon>
    </lineage>
</organism>